<dbReference type="PANTHER" id="PTHR34365">
    <property type="entry name" value="ENOLASE (DUF1399)"/>
    <property type="match status" value="1"/>
</dbReference>
<name>A0AAD4I500_9PEZI</name>
<dbReference type="InterPro" id="IPR009836">
    <property type="entry name" value="GRDP-like"/>
</dbReference>
<organism evidence="1 2">
    <name type="scientific">Staphylotrichum longicolle</name>
    <dbReference type="NCBI Taxonomy" id="669026"/>
    <lineage>
        <taxon>Eukaryota</taxon>
        <taxon>Fungi</taxon>
        <taxon>Dikarya</taxon>
        <taxon>Ascomycota</taxon>
        <taxon>Pezizomycotina</taxon>
        <taxon>Sordariomycetes</taxon>
        <taxon>Sordariomycetidae</taxon>
        <taxon>Sordariales</taxon>
        <taxon>Chaetomiaceae</taxon>
        <taxon>Staphylotrichum</taxon>
    </lineage>
</organism>
<reference evidence="1" key="1">
    <citation type="submission" date="2023-02" db="EMBL/GenBank/DDBJ databases">
        <authorList>
            <person name="Palmer J.M."/>
        </authorList>
    </citation>
    <scope>NUCLEOTIDE SEQUENCE</scope>
    <source>
        <strain evidence="1">FW57</strain>
    </source>
</reference>
<comment type="caution">
    <text evidence="1">The sequence shown here is derived from an EMBL/GenBank/DDBJ whole genome shotgun (WGS) entry which is preliminary data.</text>
</comment>
<proteinExistence type="predicted"/>
<dbReference type="AlphaFoldDB" id="A0AAD4I500"/>
<evidence type="ECO:0000313" key="2">
    <source>
        <dbReference type="Proteomes" id="UP001197093"/>
    </source>
</evidence>
<dbReference type="PANTHER" id="PTHR34365:SF7">
    <property type="entry name" value="GLYCINE-RICH DOMAIN-CONTAINING PROTEIN 1"/>
    <property type="match status" value="1"/>
</dbReference>
<dbReference type="Proteomes" id="UP001197093">
    <property type="component" value="Unassembled WGS sequence"/>
</dbReference>
<sequence>MVFECPNTKTALHSFRHGYCGNFALAQSPSDEPVIPSPDIFDFPPDSDGPPDIASNFRLPHRSECAAHLELLETFFALRQRILCSEALDSVMGTMPVRETKTGYSGDTKTFKDPGLWQRRQAKWPIFVEFAVVRFLEWCKPFTHPVTGEPPNDLALPPLDVIMVWHALSAFSLEGNRHPQFNVGDSVKVNRYAACFAPRAVIRQASFVDKMHGVLWIRSPALAGTLRRGTARYEKFLGLLQRYPGTMIVPTLDIDLVWHTHQCQAPGYAKATNEHVGRFVNHDDTIAKDKLGDGFAESRKYFQMQFGAEYKVCGCWDCELLLDSVEGLAGTPEEVDMAEVARSAEARLRYYRAVERAREGNKPLPMSLPGM</sequence>
<gene>
    <name evidence="1" type="ORF">NEMBOFW57_003772</name>
</gene>
<keyword evidence="2" id="KW-1185">Reference proteome</keyword>
<evidence type="ECO:0000313" key="1">
    <source>
        <dbReference type="EMBL" id="KAG7293715.1"/>
    </source>
</evidence>
<accession>A0AAD4I500</accession>
<dbReference type="Pfam" id="PF07173">
    <property type="entry name" value="GRDP-like"/>
    <property type="match status" value="1"/>
</dbReference>
<protein>
    <submittedName>
        <fullName evidence="1">Uncharacterized protein</fullName>
    </submittedName>
</protein>
<dbReference type="EMBL" id="JAHCVI010000001">
    <property type="protein sequence ID" value="KAG7293715.1"/>
    <property type="molecule type" value="Genomic_DNA"/>
</dbReference>